<comment type="caution">
    <text evidence="1">The sequence shown here is derived from an EMBL/GenBank/DDBJ whole genome shotgun (WGS) entry which is preliminary data.</text>
</comment>
<evidence type="ECO:0000313" key="1">
    <source>
        <dbReference type="EMBL" id="KAJ9098739.1"/>
    </source>
</evidence>
<evidence type="ECO:0000313" key="2">
    <source>
        <dbReference type="Proteomes" id="UP001227268"/>
    </source>
</evidence>
<reference evidence="1" key="1">
    <citation type="submission" date="2023-04" db="EMBL/GenBank/DDBJ databases">
        <title>Draft Genome sequencing of Naganishia species isolated from polar environments using Oxford Nanopore Technology.</title>
        <authorList>
            <person name="Leo P."/>
            <person name="Venkateswaran K."/>
        </authorList>
    </citation>
    <scope>NUCLEOTIDE SEQUENCE</scope>
    <source>
        <strain evidence="1">MNA-CCFEE 5423</strain>
    </source>
</reference>
<organism evidence="1 2">
    <name type="scientific">Naganishia friedmannii</name>
    <dbReference type="NCBI Taxonomy" id="89922"/>
    <lineage>
        <taxon>Eukaryota</taxon>
        <taxon>Fungi</taxon>
        <taxon>Dikarya</taxon>
        <taxon>Basidiomycota</taxon>
        <taxon>Agaricomycotina</taxon>
        <taxon>Tremellomycetes</taxon>
        <taxon>Filobasidiales</taxon>
        <taxon>Filobasidiaceae</taxon>
        <taxon>Naganishia</taxon>
    </lineage>
</organism>
<gene>
    <name evidence="1" type="ORF">QFC21_004387</name>
</gene>
<protein>
    <submittedName>
        <fullName evidence="1">Uncharacterized protein</fullName>
    </submittedName>
</protein>
<keyword evidence="2" id="KW-1185">Reference proteome</keyword>
<dbReference type="EMBL" id="JASBWT010000014">
    <property type="protein sequence ID" value="KAJ9098739.1"/>
    <property type="molecule type" value="Genomic_DNA"/>
</dbReference>
<name>A0ACC2VH55_9TREE</name>
<sequence length="58" mass="6340">MVLSRLTKWNAFSVIPKLSMADQPDGHVLLCEGVPGYQQELEKWSKEGAYSGTTLSAA</sequence>
<proteinExistence type="predicted"/>
<dbReference type="Proteomes" id="UP001227268">
    <property type="component" value="Unassembled WGS sequence"/>
</dbReference>
<accession>A0ACC2VH55</accession>